<feature type="domain" description="EngB-type G" evidence="8">
    <location>
        <begin position="153"/>
        <end position="327"/>
    </location>
</feature>
<dbReference type="Pfam" id="PF01926">
    <property type="entry name" value="MMR_HSR1"/>
    <property type="match status" value="1"/>
</dbReference>
<evidence type="ECO:0000256" key="1">
    <source>
        <dbReference type="ARBA" id="ARBA00001946"/>
    </source>
</evidence>
<evidence type="ECO:0000256" key="3">
    <source>
        <dbReference type="ARBA" id="ARBA00022723"/>
    </source>
</evidence>
<dbReference type="GO" id="GO:0005525">
    <property type="term" value="F:GTP binding"/>
    <property type="evidence" value="ECO:0007669"/>
    <property type="project" value="UniProtKB-KW"/>
</dbReference>
<dbReference type="HAMAP" id="MF_00321">
    <property type="entry name" value="GTPase_EngB"/>
    <property type="match status" value="1"/>
</dbReference>
<dbReference type="CDD" id="cd01876">
    <property type="entry name" value="YihA_EngB"/>
    <property type="match status" value="1"/>
</dbReference>
<feature type="region of interest" description="Disordered" evidence="7">
    <location>
        <begin position="46"/>
        <end position="81"/>
    </location>
</feature>
<keyword evidence="10" id="KW-1185">Reference proteome</keyword>
<comment type="cofactor">
    <cofactor evidence="1">
        <name>Mg(2+)</name>
        <dbReference type="ChEBI" id="CHEBI:18420"/>
    </cofactor>
</comment>
<dbReference type="PANTHER" id="PTHR47560">
    <property type="entry name" value="EXPRESSED PROTEIN"/>
    <property type="match status" value="1"/>
</dbReference>
<dbReference type="NCBIfam" id="TIGR00231">
    <property type="entry name" value="small_GTP"/>
    <property type="match status" value="1"/>
</dbReference>
<sequence length="340" mass="38841">MILNNSSRSALFLLKRSSCIQSTKCGPPTYFNSTFSRSPFVSLSTKTPSAYRDSPRRVSSDTLINKTDNSNHGTTTTEQLSNRQKFKQIDPPLRLYEKLERLGFGTLRRTKRYQSVRQQKTKDKHLIPDPEYKLPLLSFFAGAKTPTSFPSESLEEIGFVGRSNVGKSSLLNSLASTTIVRTSDKPGLTQQLNFYSVGRLFSMVDMPGYGFAFVDDDQRKQWRDLMETYIGERKTLKRVYVVIDARHGLKLADIDFLKMLDMKRVKFQVVMTKCDLQVLPTLARRIMVVQDDIKGFRNAVKDVLVVSSKTGAGVNQMRKEMLFLVGHLKEKDFYQDKNKK</sequence>
<accession>A0A1X2HY27</accession>
<dbReference type="InterPro" id="IPR005225">
    <property type="entry name" value="Small_GTP-bd"/>
</dbReference>
<proteinExistence type="inferred from homology"/>
<evidence type="ECO:0000256" key="6">
    <source>
        <dbReference type="ARBA" id="ARBA00023134"/>
    </source>
</evidence>
<evidence type="ECO:0000256" key="7">
    <source>
        <dbReference type="SAM" id="MobiDB-lite"/>
    </source>
</evidence>
<keyword evidence="3" id="KW-0479">Metal-binding</keyword>
<evidence type="ECO:0000256" key="2">
    <source>
        <dbReference type="ARBA" id="ARBA00009638"/>
    </source>
</evidence>
<evidence type="ECO:0000259" key="8">
    <source>
        <dbReference type="PROSITE" id="PS51706"/>
    </source>
</evidence>
<dbReference type="PROSITE" id="PS51706">
    <property type="entry name" value="G_ENGB"/>
    <property type="match status" value="1"/>
</dbReference>
<dbReference type="InterPro" id="IPR030393">
    <property type="entry name" value="G_ENGB_dom"/>
</dbReference>
<evidence type="ECO:0000256" key="4">
    <source>
        <dbReference type="ARBA" id="ARBA00022741"/>
    </source>
</evidence>
<dbReference type="STRING" id="90262.A0A1X2HY27"/>
<dbReference type="OrthoDB" id="391988at2759"/>
<dbReference type="Proteomes" id="UP000193560">
    <property type="component" value="Unassembled WGS sequence"/>
</dbReference>
<feature type="compositionally biased region" description="Polar residues" evidence="7">
    <location>
        <begin position="60"/>
        <end position="81"/>
    </location>
</feature>
<keyword evidence="9" id="KW-0378">Hydrolase</keyword>
<dbReference type="EMBL" id="MCGE01000047">
    <property type="protein sequence ID" value="ORZ04900.1"/>
    <property type="molecule type" value="Genomic_DNA"/>
</dbReference>
<dbReference type="AlphaFoldDB" id="A0A1X2HY27"/>
<dbReference type="Gene3D" id="3.40.50.300">
    <property type="entry name" value="P-loop containing nucleotide triphosphate hydrolases"/>
    <property type="match status" value="1"/>
</dbReference>
<comment type="similarity">
    <text evidence="2">Belongs to the TRAFAC class TrmE-Era-EngA-EngB-Septin-like GTPase superfamily. EngB GTPase family.</text>
</comment>
<dbReference type="GO" id="GO:0016787">
    <property type="term" value="F:hydrolase activity"/>
    <property type="evidence" value="ECO:0007669"/>
    <property type="project" value="UniProtKB-KW"/>
</dbReference>
<dbReference type="SUPFAM" id="SSF52540">
    <property type="entry name" value="P-loop containing nucleoside triphosphate hydrolases"/>
    <property type="match status" value="1"/>
</dbReference>
<evidence type="ECO:0000313" key="9">
    <source>
        <dbReference type="EMBL" id="ORZ04900.1"/>
    </source>
</evidence>
<evidence type="ECO:0000313" key="10">
    <source>
        <dbReference type="Proteomes" id="UP000193560"/>
    </source>
</evidence>
<protein>
    <submittedName>
        <fullName evidence="9">p-loop containing nucleoside triphosphate hydrolase protein</fullName>
    </submittedName>
</protein>
<dbReference type="PANTHER" id="PTHR47560:SF1">
    <property type="entry name" value="EXPRESSED PROTEIN"/>
    <property type="match status" value="1"/>
</dbReference>
<dbReference type="GO" id="GO:0046872">
    <property type="term" value="F:metal ion binding"/>
    <property type="evidence" value="ECO:0007669"/>
    <property type="project" value="UniProtKB-KW"/>
</dbReference>
<keyword evidence="5" id="KW-0460">Magnesium</keyword>
<organism evidence="9 10">
    <name type="scientific">Absidia repens</name>
    <dbReference type="NCBI Taxonomy" id="90262"/>
    <lineage>
        <taxon>Eukaryota</taxon>
        <taxon>Fungi</taxon>
        <taxon>Fungi incertae sedis</taxon>
        <taxon>Mucoromycota</taxon>
        <taxon>Mucoromycotina</taxon>
        <taxon>Mucoromycetes</taxon>
        <taxon>Mucorales</taxon>
        <taxon>Cunninghamellaceae</taxon>
        <taxon>Absidia</taxon>
    </lineage>
</organism>
<dbReference type="InterPro" id="IPR006073">
    <property type="entry name" value="GTP-bd"/>
</dbReference>
<name>A0A1X2HY27_9FUNG</name>
<gene>
    <name evidence="9" type="ORF">BCR42DRAFT_428765</name>
</gene>
<dbReference type="NCBIfam" id="TIGR03598">
    <property type="entry name" value="GTPase_YsxC"/>
    <property type="match status" value="1"/>
</dbReference>
<comment type="caution">
    <text evidence="9">The sequence shown here is derived from an EMBL/GenBank/DDBJ whole genome shotgun (WGS) entry which is preliminary data.</text>
</comment>
<dbReference type="InterPro" id="IPR019987">
    <property type="entry name" value="GTP-bd_ribosome_bio_YsxC"/>
</dbReference>
<reference evidence="9 10" key="1">
    <citation type="submission" date="2016-07" db="EMBL/GenBank/DDBJ databases">
        <title>Pervasive Adenine N6-methylation of Active Genes in Fungi.</title>
        <authorList>
            <consortium name="DOE Joint Genome Institute"/>
            <person name="Mondo S.J."/>
            <person name="Dannebaum R.O."/>
            <person name="Kuo R.C."/>
            <person name="Labutti K."/>
            <person name="Haridas S."/>
            <person name="Kuo A."/>
            <person name="Salamov A."/>
            <person name="Ahrendt S.R."/>
            <person name="Lipzen A."/>
            <person name="Sullivan W."/>
            <person name="Andreopoulos W.B."/>
            <person name="Clum A."/>
            <person name="Lindquist E."/>
            <person name="Daum C."/>
            <person name="Ramamoorthy G.K."/>
            <person name="Gryganskyi A."/>
            <person name="Culley D."/>
            <person name="Magnuson J.K."/>
            <person name="James T.Y."/>
            <person name="O'Malley M.A."/>
            <person name="Stajich J.E."/>
            <person name="Spatafora J.W."/>
            <person name="Visel A."/>
            <person name="Grigoriev I.V."/>
        </authorList>
    </citation>
    <scope>NUCLEOTIDE SEQUENCE [LARGE SCALE GENOMIC DNA]</scope>
    <source>
        <strain evidence="9 10">NRRL 1336</strain>
    </source>
</reference>
<evidence type="ECO:0000256" key="5">
    <source>
        <dbReference type="ARBA" id="ARBA00022842"/>
    </source>
</evidence>
<keyword evidence="4" id="KW-0547">Nucleotide-binding</keyword>
<keyword evidence="6" id="KW-0342">GTP-binding</keyword>
<dbReference type="InterPro" id="IPR027417">
    <property type="entry name" value="P-loop_NTPase"/>
</dbReference>